<dbReference type="GO" id="GO:0042760">
    <property type="term" value="P:very long-chain fatty acid catabolic process"/>
    <property type="evidence" value="ECO:0007669"/>
    <property type="project" value="TreeGrafter"/>
</dbReference>
<dbReference type="InterPro" id="IPR003593">
    <property type="entry name" value="AAA+_ATPase"/>
</dbReference>
<dbReference type="SUPFAM" id="SSF90123">
    <property type="entry name" value="ABC transporter transmembrane region"/>
    <property type="match status" value="1"/>
</dbReference>
<feature type="compositionally biased region" description="Basic and acidic residues" evidence="9">
    <location>
        <begin position="809"/>
        <end position="820"/>
    </location>
</feature>
<name>A0AA39UZ11_9LECA</name>
<dbReference type="GO" id="GO:0015910">
    <property type="term" value="P:long-chain fatty acid import into peroxisome"/>
    <property type="evidence" value="ECO:0007669"/>
    <property type="project" value="TreeGrafter"/>
</dbReference>
<evidence type="ECO:0000256" key="7">
    <source>
        <dbReference type="ARBA" id="ARBA00023136"/>
    </source>
</evidence>
<dbReference type="InterPro" id="IPR036640">
    <property type="entry name" value="ABC1_TM_sf"/>
</dbReference>
<dbReference type="Pfam" id="PF06472">
    <property type="entry name" value="ABC_membrane_2"/>
    <property type="match status" value="1"/>
</dbReference>
<dbReference type="SUPFAM" id="SSF52540">
    <property type="entry name" value="P-loop containing nucleoside triphosphate hydrolases"/>
    <property type="match status" value="1"/>
</dbReference>
<accession>A0AA39UZ11</accession>
<feature type="domain" description="ABC transporter" evidence="11">
    <location>
        <begin position="531"/>
        <end position="765"/>
    </location>
</feature>
<evidence type="ECO:0000256" key="10">
    <source>
        <dbReference type="SAM" id="Phobius"/>
    </source>
</evidence>
<organism evidence="13 14">
    <name type="scientific">Cladonia borealis</name>
    <dbReference type="NCBI Taxonomy" id="184061"/>
    <lineage>
        <taxon>Eukaryota</taxon>
        <taxon>Fungi</taxon>
        <taxon>Dikarya</taxon>
        <taxon>Ascomycota</taxon>
        <taxon>Pezizomycotina</taxon>
        <taxon>Lecanoromycetes</taxon>
        <taxon>OSLEUM clade</taxon>
        <taxon>Lecanoromycetidae</taxon>
        <taxon>Lecanorales</taxon>
        <taxon>Lecanorineae</taxon>
        <taxon>Cladoniaceae</taxon>
        <taxon>Cladonia</taxon>
    </lineage>
</organism>
<dbReference type="PROSITE" id="PS50929">
    <property type="entry name" value="ABC_TM1F"/>
    <property type="match status" value="1"/>
</dbReference>
<dbReference type="GO" id="GO:0005324">
    <property type="term" value="F:long-chain fatty acid transmembrane transporter activity"/>
    <property type="evidence" value="ECO:0007669"/>
    <property type="project" value="TreeGrafter"/>
</dbReference>
<dbReference type="InterPro" id="IPR017871">
    <property type="entry name" value="ABC_transporter-like_CS"/>
</dbReference>
<proteinExistence type="inferred from homology"/>
<keyword evidence="6 10" id="KW-1133">Transmembrane helix</keyword>
<dbReference type="SMART" id="SM00382">
    <property type="entry name" value="AAA"/>
    <property type="match status" value="1"/>
</dbReference>
<evidence type="ECO:0000256" key="5">
    <source>
        <dbReference type="ARBA" id="ARBA00022840"/>
    </source>
</evidence>
<evidence type="ECO:0000256" key="4">
    <source>
        <dbReference type="ARBA" id="ARBA00022741"/>
    </source>
</evidence>
<feature type="region of interest" description="Disordered" evidence="9">
    <location>
        <begin position="796"/>
        <end position="820"/>
    </location>
</feature>
<dbReference type="GO" id="GO:0016887">
    <property type="term" value="F:ATP hydrolysis activity"/>
    <property type="evidence" value="ECO:0007669"/>
    <property type="project" value="InterPro"/>
</dbReference>
<dbReference type="InterPro" id="IPR050835">
    <property type="entry name" value="ABC_transporter_sub-D"/>
</dbReference>
<evidence type="ECO:0000259" key="11">
    <source>
        <dbReference type="PROSITE" id="PS50893"/>
    </source>
</evidence>
<gene>
    <name evidence="13" type="ORF">JMJ35_008558</name>
</gene>
<dbReference type="PROSITE" id="PS50893">
    <property type="entry name" value="ABC_TRANSPORTER_2"/>
    <property type="match status" value="1"/>
</dbReference>
<reference evidence="13" key="1">
    <citation type="submission" date="2023-03" db="EMBL/GenBank/DDBJ databases">
        <title>Complete genome of Cladonia borealis.</title>
        <authorList>
            <person name="Park H."/>
        </authorList>
    </citation>
    <scope>NUCLEOTIDE SEQUENCE</scope>
    <source>
        <strain evidence="13">ANT050790</strain>
    </source>
</reference>
<keyword evidence="5" id="KW-0067">ATP-binding</keyword>
<dbReference type="GO" id="GO:0140359">
    <property type="term" value="F:ABC-type transporter activity"/>
    <property type="evidence" value="ECO:0007669"/>
    <property type="project" value="InterPro"/>
</dbReference>
<evidence type="ECO:0000256" key="3">
    <source>
        <dbReference type="ARBA" id="ARBA00022692"/>
    </source>
</evidence>
<evidence type="ECO:0000256" key="2">
    <source>
        <dbReference type="ARBA" id="ARBA00022448"/>
    </source>
</evidence>
<dbReference type="Pfam" id="PF00005">
    <property type="entry name" value="ABC_tran"/>
    <property type="match status" value="1"/>
</dbReference>
<feature type="domain" description="ABC transmembrane type-1" evidence="12">
    <location>
        <begin position="175"/>
        <end position="406"/>
    </location>
</feature>
<keyword evidence="3 10" id="KW-0812">Transmembrane</keyword>
<protein>
    <submittedName>
        <fullName evidence="13">Uncharacterized protein</fullName>
    </submittedName>
</protein>
<dbReference type="GO" id="GO:0005778">
    <property type="term" value="C:peroxisomal membrane"/>
    <property type="evidence" value="ECO:0007669"/>
    <property type="project" value="TreeGrafter"/>
</dbReference>
<comment type="similarity">
    <text evidence="1">Belongs to the ABC transporter superfamily. ABCD family. Peroxisomal fatty acyl CoA transporter (TC 3.A.1.203) subfamily.</text>
</comment>
<evidence type="ECO:0000256" key="1">
    <source>
        <dbReference type="ARBA" id="ARBA00008575"/>
    </source>
</evidence>
<dbReference type="InterPro" id="IPR027417">
    <property type="entry name" value="P-loop_NTPase"/>
</dbReference>
<evidence type="ECO:0000313" key="13">
    <source>
        <dbReference type="EMBL" id="KAK0509187.1"/>
    </source>
</evidence>
<keyword evidence="7 10" id="KW-0472">Membrane</keyword>
<dbReference type="GO" id="GO:0007031">
    <property type="term" value="P:peroxisome organization"/>
    <property type="evidence" value="ECO:0007669"/>
    <property type="project" value="TreeGrafter"/>
</dbReference>
<dbReference type="AlphaFoldDB" id="A0AA39UZ11"/>
<dbReference type="Gene3D" id="3.40.50.300">
    <property type="entry name" value="P-loop containing nucleotide triphosphate hydrolases"/>
    <property type="match status" value="1"/>
</dbReference>
<feature type="coiled-coil region" evidence="8">
    <location>
        <begin position="751"/>
        <end position="778"/>
    </location>
</feature>
<dbReference type="InterPro" id="IPR003439">
    <property type="entry name" value="ABC_transporter-like_ATP-bd"/>
</dbReference>
<dbReference type="GO" id="GO:0005524">
    <property type="term" value="F:ATP binding"/>
    <property type="evidence" value="ECO:0007669"/>
    <property type="project" value="UniProtKB-KW"/>
</dbReference>
<evidence type="ECO:0000259" key="12">
    <source>
        <dbReference type="PROSITE" id="PS50929"/>
    </source>
</evidence>
<evidence type="ECO:0000256" key="8">
    <source>
        <dbReference type="SAM" id="Coils"/>
    </source>
</evidence>
<evidence type="ECO:0000256" key="6">
    <source>
        <dbReference type="ARBA" id="ARBA00022989"/>
    </source>
</evidence>
<dbReference type="Proteomes" id="UP001166286">
    <property type="component" value="Unassembled WGS sequence"/>
</dbReference>
<dbReference type="EMBL" id="JAFEKC020000019">
    <property type="protein sequence ID" value="KAK0509187.1"/>
    <property type="molecule type" value="Genomic_DNA"/>
</dbReference>
<dbReference type="InterPro" id="IPR011527">
    <property type="entry name" value="ABC1_TM_dom"/>
</dbReference>
<dbReference type="PROSITE" id="PS00211">
    <property type="entry name" value="ABC_TRANSPORTER_1"/>
    <property type="match status" value="1"/>
</dbReference>
<keyword evidence="8" id="KW-0175">Coiled coil</keyword>
<sequence>MAAQSTLRHSDDHLLSILGPWAQLIRSRVKNTSKTARLAATLTLTIAIIFGAYGGRSWLKQRSKRRAQRQRLLRRNSGLRGKDGSRTIIVPYRSSTAEVKIYPTKPTTFDAHRRLFLYPSRAARPDEGQRPGQIPPPNTKPGLNIAFLYQFLSLLNIMIPHWNSKESGLLFSQGLFLLLRTYLSLVVTRLDGEIVRDLVAGNGRSFLWGIVKWCGVGGFASYTNAAIKFLQSKVAIAFRTRLTRYIHDLYLNNNLNYYKLLNLDGGIGQGADQFITNDLTLFTASAASLYSSIGKPLVDLFVFNYQLFRSLGPLALTGLLANYFITATALRRLSPPFGKLKAVEGRKEGDFRALHSRLIANAEEVAFYGGADMEKVFLDKGYKDLKIWMEGIYRLKIRYNMLEDFVLKYSWSAFGYLITSLPVFLPEWGGFDGRSELPTSEAASSNRSHARMQQFITNKRLMLSLADAGSRMMYSIKDLSELAGYTSRVYTLISTLHRVHAGQYEPARGISPEPYSLSDILGTLHRGYDGVRFENVPLVAPAIYPLPGDLLIPSLSFTITPGAHVLISGPNGAGKSSIARVLGGLWPVYRGLVSRPRNSGIDGIMILPQRPYLASGTLRDQVIYPHSEIDMRDSGRRDSELFQILEDVRLGYLPEREGGWNVRKEWKDVLSGGEKQRMAFARLLYHEPRYAVIDEGTSAVSSDVEGLLYERCKDRGITLLTISTRVSLKKYHEWNLDLGQGEEGDEWVFDRIGTEEEKEGVERELESLRERLAQVEGWRKRRDEINAELGKVWISGQNGGESELPPPEYIEKGFEDTDLT</sequence>
<dbReference type="PANTHER" id="PTHR11384:SF67">
    <property type="entry name" value="ATP-BINDING CASSETTE SUB-FAMILY D MEMBER 1"/>
    <property type="match status" value="1"/>
</dbReference>
<keyword evidence="14" id="KW-1185">Reference proteome</keyword>
<evidence type="ECO:0000256" key="9">
    <source>
        <dbReference type="SAM" id="MobiDB-lite"/>
    </source>
</evidence>
<dbReference type="CDD" id="cd03223">
    <property type="entry name" value="ABCD_peroxisomal_ALDP"/>
    <property type="match status" value="1"/>
</dbReference>
<dbReference type="GO" id="GO:0006635">
    <property type="term" value="P:fatty acid beta-oxidation"/>
    <property type="evidence" value="ECO:0007669"/>
    <property type="project" value="TreeGrafter"/>
</dbReference>
<dbReference type="Gene3D" id="1.20.1560.10">
    <property type="entry name" value="ABC transporter type 1, transmembrane domain"/>
    <property type="match status" value="1"/>
</dbReference>
<dbReference type="PANTHER" id="PTHR11384">
    <property type="entry name" value="ATP-BINDING CASSETTE, SUB-FAMILY D MEMBER"/>
    <property type="match status" value="1"/>
</dbReference>
<comment type="caution">
    <text evidence="13">The sequence shown here is derived from an EMBL/GenBank/DDBJ whole genome shotgun (WGS) entry which is preliminary data.</text>
</comment>
<keyword evidence="2" id="KW-0813">Transport</keyword>
<feature type="transmembrane region" description="Helical" evidence="10">
    <location>
        <begin position="38"/>
        <end position="59"/>
    </location>
</feature>
<evidence type="ECO:0000313" key="14">
    <source>
        <dbReference type="Proteomes" id="UP001166286"/>
    </source>
</evidence>
<keyword evidence="4" id="KW-0547">Nucleotide-binding</keyword>